<gene>
    <name evidence="3" type="ORF">LWI28_000751</name>
</gene>
<dbReference type="InterPro" id="IPR024055">
    <property type="entry name" value="TIF2_asu_C"/>
</dbReference>
<comment type="caution">
    <text evidence="3">The sequence shown here is derived from an EMBL/GenBank/DDBJ whole genome shotgun (WGS) entry which is preliminary data.</text>
</comment>
<evidence type="ECO:0000259" key="2">
    <source>
        <dbReference type="SMART" id="SM00382"/>
    </source>
</evidence>
<dbReference type="GO" id="GO:0006508">
    <property type="term" value="P:proteolysis"/>
    <property type="evidence" value="ECO:0007669"/>
    <property type="project" value="TreeGrafter"/>
</dbReference>
<keyword evidence="1" id="KW-0809">Transit peptide</keyword>
<dbReference type="SUPFAM" id="SSF52540">
    <property type="entry name" value="P-loop containing nucleoside triphosphate hydrolases"/>
    <property type="match status" value="1"/>
</dbReference>
<dbReference type="GO" id="GO:0009535">
    <property type="term" value="C:chloroplast thylakoid membrane"/>
    <property type="evidence" value="ECO:0007669"/>
    <property type="project" value="TreeGrafter"/>
</dbReference>
<accession>A0AAD5JBT1</accession>
<dbReference type="Pfam" id="PF00004">
    <property type="entry name" value="AAA"/>
    <property type="match status" value="1"/>
</dbReference>
<sequence length="371" mass="41502">MFVMRLLRPGIPLPGSEPRTPMTFVSVPYSEFLSRINSNQSSFKNRSPCTTKRIVYTTTRPTDIKTPYEKMPDNQVEFGSPDKLSCRFLNSALIALFYVAVLAGLLQQFPVSFTQHAASQIGNCKYRGSGGAKVSEQGETITFAEVAGVDEAKKLEEIVEFLRNPDKYIRVGAHPPRGVLLYDFVYHFILPMGLPGTGKTLLAKAVAVEADVPFIGCSTSEFVELYVGRVPLVCEIYLHEQRRAPSIIFIDEIDVVAKSRDGRCRIVSNDEREQTLNQFLTELCIHIGWPLYRKYGHAFKGGGVISLFFLLMTKVVPAVCFPSLNVHLWHEESLIEAAGNIDCPVKIKLVAPPLYVLTTQTLDKEQGIYQF</sequence>
<evidence type="ECO:0000256" key="1">
    <source>
        <dbReference type="ARBA" id="ARBA00022946"/>
    </source>
</evidence>
<name>A0AAD5JBT1_ACENE</name>
<dbReference type="InterPro" id="IPR027417">
    <property type="entry name" value="P-loop_NTPase"/>
</dbReference>
<protein>
    <recommendedName>
        <fullName evidence="2">AAA+ ATPase domain-containing protein</fullName>
    </recommendedName>
</protein>
<organism evidence="3 4">
    <name type="scientific">Acer negundo</name>
    <name type="common">Box elder</name>
    <dbReference type="NCBI Taxonomy" id="4023"/>
    <lineage>
        <taxon>Eukaryota</taxon>
        <taxon>Viridiplantae</taxon>
        <taxon>Streptophyta</taxon>
        <taxon>Embryophyta</taxon>
        <taxon>Tracheophyta</taxon>
        <taxon>Spermatophyta</taxon>
        <taxon>Magnoliopsida</taxon>
        <taxon>eudicotyledons</taxon>
        <taxon>Gunneridae</taxon>
        <taxon>Pentapetalae</taxon>
        <taxon>rosids</taxon>
        <taxon>malvids</taxon>
        <taxon>Sapindales</taxon>
        <taxon>Sapindaceae</taxon>
        <taxon>Hippocastanoideae</taxon>
        <taxon>Acereae</taxon>
        <taxon>Acer</taxon>
    </lineage>
</organism>
<dbReference type="SMART" id="SM00382">
    <property type="entry name" value="AAA"/>
    <property type="match status" value="1"/>
</dbReference>
<dbReference type="GO" id="GO:0005524">
    <property type="term" value="F:ATP binding"/>
    <property type="evidence" value="ECO:0007669"/>
    <property type="project" value="InterPro"/>
</dbReference>
<dbReference type="GO" id="GO:0004176">
    <property type="term" value="F:ATP-dependent peptidase activity"/>
    <property type="evidence" value="ECO:0007669"/>
    <property type="project" value="TreeGrafter"/>
</dbReference>
<dbReference type="Proteomes" id="UP001064489">
    <property type="component" value="Chromosome 1"/>
</dbReference>
<evidence type="ECO:0000313" key="3">
    <source>
        <dbReference type="EMBL" id="KAI9193860.1"/>
    </source>
</evidence>
<dbReference type="GO" id="GO:0016887">
    <property type="term" value="F:ATP hydrolysis activity"/>
    <property type="evidence" value="ECO:0007669"/>
    <property type="project" value="InterPro"/>
</dbReference>
<dbReference type="PANTHER" id="PTHR23076">
    <property type="entry name" value="METALLOPROTEASE M41 FTSH"/>
    <property type="match status" value="1"/>
</dbReference>
<dbReference type="InterPro" id="IPR003593">
    <property type="entry name" value="AAA+_ATPase"/>
</dbReference>
<dbReference type="PANTHER" id="PTHR23076:SF49">
    <property type="entry name" value="ATP-DEPENDENT ZINC METALLOPROTEASE FTSH 7, CHLOROPLASTIC"/>
    <property type="match status" value="1"/>
</dbReference>
<feature type="domain" description="AAA+ ATPase" evidence="2">
    <location>
        <begin position="185"/>
        <end position="293"/>
    </location>
</feature>
<dbReference type="SUPFAM" id="SSF110993">
    <property type="entry name" value="eIF-2-alpha, C-terminal domain"/>
    <property type="match status" value="1"/>
</dbReference>
<dbReference type="InterPro" id="IPR003959">
    <property type="entry name" value="ATPase_AAA_core"/>
</dbReference>
<reference evidence="3" key="2">
    <citation type="submission" date="2023-02" db="EMBL/GenBank/DDBJ databases">
        <authorList>
            <person name="Swenson N.G."/>
            <person name="Wegrzyn J.L."/>
            <person name="Mcevoy S.L."/>
        </authorList>
    </citation>
    <scope>NUCLEOTIDE SEQUENCE</scope>
    <source>
        <strain evidence="3">91603</strain>
        <tissue evidence="3">Leaf</tissue>
    </source>
</reference>
<dbReference type="EMBL" id="JAJSOW010000003">
    <property type="protein sequence ID" value="KAI9193860.1"/>
    <property type="molecule type" value="Genomic_DNA"/>
</dbReference>
<reference evidence="3" key="1">
    <citation type="journal article" date="2022" name="Plant J.">
        <title>Strategies of tolerance reflected in two North American maple genomes.</title>
        <authorList>
            <person name="McEvoy S.L."/>
            <person name="Sezen U.U."/>
            <person name="Trouern-Trend A."/>
            <person name="McMahon S.M."/>
            <person name="Schaberg P.G."/>
            <person name="Yang J."/>
            <person name="Wegrzyn J.L."/>
            <person name="Swenson N.G."/>
        </authorList>
    </citation>
    <scope>NUCLEOTIDE SEQUENCE</scope>
    <source>
        <strain evidence="3">91603</strain>
    </source>
</reference>
<dbReference type="Gene3D" id="3.30.70.1130">
    <property type="entry name" value="EIF_2_alpha"/>
    <property type="match status" value="1"/>
</dbReference>
<keyword evidence="4" id="KW-1185">Reference proteome</keyword>
<evidence type="ECO:0000313" key="4">
    <source>
        <dbReference type="Proteomes" id="UP001064489"/>
    </source>
</evidence>
<proteinExistence type="predicted"/>
<dbReference type="Gene3D" id="3.40.50.300">
    <property type="entry name" value="P-loop containing nucleotide triphosphate hydrolases"/>
    <property type="match status" value="1"/>
</dbReference>
<dbReference type="AlphaFoldDB" id="A0AAD5JBT1"/>